<proteinExistence type="predicted"/>
<feature type="domain" description="DUF6705" evidence="1">
    <location>
        <begin position="2"/>
        <end position="98"/>
    </location>
</feature>
<dbReference type="EMBL" id="JAOTEN010000004">
    <property type="protein sequence ID" value="MCU7615205.1"/>
    <property type="molecule type" value="Genomic_DNA"/>
</dbReference>
<dbReference type="Proteomes" id="UP001208114">
    <property type="component" value="Unassembled WGS sequence"/>
</dbReference>
<accession>A0ABT2VYX1</accession>
<keyword evidence="3" id="KW-1185">Reference proteome</keyword>
<protein>
    <recommendedName>
        <fullName evidence="1">DUF6705 domain-containing protein</fullName>
    </recommendedName>
</protein>
<evidence type="ECO:0000313" key="3">
    <source>
        <dbReference type="Proteomes" id="UP001208114"/>
    </source>
</evidence>
<organism evidence="2 3">
    <name type="scientific">Chryseobacterium gilvum</name>
    <dbReference type="NCBI Taxonomy" id="2976534"/>
    <lineage>
        <taxon>Bacteria</taxon>
        <taxon>Pseudomonadati</taxon>
        <taxon>Bacteroidota</taxon>
        <taxon>Flavobacteriia</taxon>
        <taxon>Flavobacteriales</taxon>
        <taxon>Weeksellaceae</taxon>
        <taxon>Chryseobacterium group</taxon>
        <taxon>Chryseobacterium</taxon>
    </lineage>
</organism>
<gene>
    <name evidence="2" type="ORF">N0B16_12220</name>
</gene>
<reference evidence="3" key="1">
    <citation type="submission" date="2023-07" db="EMBL/GenBank/DDBJ databases">
        <title>Chryseobacterium sp. GMJ5 Genome sequencing and assembly.</title>
        <authorList>
            <person name="Jung Y."/>
        </authorList>
    </citation>
    <scope>NUCLEOTIDE SEQUENCE [LARGE SCALE GENOMIC DNA]</scope>
    <source>
        <strain evidence="3">GMJ5</strain>
    </source>
</reference>
<sequence length="181" mass="21028">MSCKAQIYPLDTSPGDVPSGSYIKDINNELNPYIGLWKANWNGKTVYLDFRKIKRKSTSLMSSFYYYSDRILGERKIINANGVVEIDRITNFDNINAEFWGISKSLLSPEYETITFFPKNFCNKYANLDVKFLNVQKTQMLMKFRFEPSLLKEDCQYANLIKSGGSLPINWPKEDIIFIKQ</sequence>
<dbReference type="InterPro" id="IPR046551">
    <property type="entry name" value="DUF6705"/>
</dbReference>
<evidence type="ECO:0000259" key="1">
    <source>
        <dbReference type="Pfam" id="PF20448"/>
    </source>
</evidence>
<evidence type="ECO:0000313" key="2">
    <source>
        <dbReference type="EMBL" id="MCU7615205.1"/>
    </source>
</evidence>
<comment type="caution">
    <text evidence="2">The sequence shown here is derived from an EMBL/GenBank/DDBJ whole genome shotgun (WGS) entry which is preliminary data.</text>
</comment>
<dbReference type="Pfam" id="PF20448">
    <property type="entry name" value="DUF6705"/>
    <property type="match status" value="1"/>
</dbReference>
<name>A0ABT2VYX1_9FLAO</name>